<gene>
    <name evidence="2" type="ORF">BOX15_Mlig004297g2</name>
</gene>
<organism evidence="2 3">
    <name type="scientific">Macrostomum lignano</name>
    <dbReference type="NCBI Taxonomy" id="282301"/>
    <lineage>
        <taxon>Eukaryota</taxon>
        <taxon>Metazoa</taxon>
        <taxon>Spiralia</taxon>
        <taxon>Lophotrochozoa</taxon>
        <taxon>Platyhelminthes</taxon>
        <taxon>Rhabditophora</taxon>
        <taxon>Macrostomorpha</taxon>
        <taxon>Macrostomida</taxon>
        <taxon>Macrostomidae</taxon>
        <taxon>Macrostomum</taxon>
    </lineage>
</organism>
<accession>A0A267H3Q9</accession>
<evidence type="ECO:0000256" key="1">
    <source>
        <dbReference type="ARBA" id="ARBA00023002"/>
    </source>
</evidence>
<keyword evidence="3" id="KW-1185">Reference proteome</keyword>
<evidence type="ECO:0000313" key="3">
    <source>
        <dbReference type="Proteomes" id="UP000215902"/>
    </source>
</evidence>
<dbReference type="OrthoDB" id="47007at2759"/>
<dbReference type="FunFam" id="3.40.50.720:FF:000084">
    <property type="entry name" value="Short-chain dehydrogenase reductase"/>
    <property type="match status" value="1"/>
</dbReference>
<dbReference type="PRINTS" id="PR00080">
    <property type="entry name" value="SDRFAMILY"/>
</dbReference>
<dbReference type="InterPro" id="IPR036291">
    <property type="entry name" value="NAD(P)-bd_dom_sf"/>
</dbReference>
<dbReference type="AlphaFoldDB" id="A0A267H3Q9"/>
<dbReference type="Gene3D" id="3.40.50.720">
    <property type="entry name" value="NAD(P)-binding Rossmann-like Domain"/>
    <property type="match status" value="1"/>
</dbReference>
<protein>
    <submittedName>
        <fullName evidence="2">Uncharacterized protein</fullName>
    </submittedName>
</protein>
<dbReference type="STRING" id="282301.A0A267H3Q9"/>
<name>A0A267H3Q9_9PLAT</name>
<dbReference type="Proteomes" id="UP000215902">
    <property type="component" value="Unassembled WGS sequence"/>
</dbReference>
<dbReference type="PRINTS" id="PR00081">
    <property type="entry name" value="GDHRDH"/>
</dbReference>
<dbReference type="PANTHER" id="PTHR43975:SF2">
    <property type="entry name" value="EG:BACR7A4.14 PROTEIN-RELATED"/>
    <property type="match status" value="1"/>
</dbReference>
<sequence length="260" mass="26824">DSLSLTDRVATVTGASSGIGRAVAVQLVRLGAQVLLVGRSQTALDETLAACKQVGSDRSAATLSADLLQPADLAKVVPAAVNAFGRLHILVNAAGALINDTVETYSPSAAEGLRRLNVDTAIELTQAAVPHLIASGRGSVVNVSSVAGNCAFPNVMTYCMTKASLDQFTRCTALDLASKGVRVNSVNPGVIVTEIHKRSGMSDEAYAAFLERSKTTHALGRAGQPEEVATVVAFLASDAASFITGTIVPVDGGRHIMTPR</sequence>
<feature type="non-terminal residue" evidence="2">
    <location>
        <position position="1"/>
    </location>
</feature>
<dbReference type="SUPFAM" id="SSF51735">
    <property type="entry name" value="NAD(P)-binding Rossmann-fold domains"/>
    <property type="match status" value="1"/>
</dbReference>
<dbReference type="InterPro" id="IPR020904">
    <property type="entry name" value="Sc_DH/Rdtase_CS"/>
</dbReference>
<comment type="caution">
    <text evidence="2">The sequence shown here is derived from an EMBL/GenBank/DDBJ whole genome shotgun (WGS) entry which is preliminary data.</text>
</comment>
<dbReference type="PANTHER" id="PTHR43975">
    <property type="entry name" value="ZGC:101858"/>
    <property type="match status" value="1"/>
</dbReference>
<reference evidence="2 3" key="1">
    <citation type="submission" date="2017-06" db="EMBL/GenBank/DDBJ databases">
        <title>A platform for efficient transgenesis in Macrostomum lignano, a flatworm model organism for stem cell research.</title>
        <authorList>
            <person name="Berezikov E."/>
        </authorList>
    </citation>
    <scope>NUCLEOTIDE SEQUENCE [LARGE SCALE GENOMIC DNA]</scope>
    <source>
        <strain evidence="2">DV1</strain>
        <tissue evidence="2">Whole organism</tissue>
    </source>
</reference>
<dbReference type="GO" id="GO:0016491">
    <property type="term" value="F:oxidoreductase activity"/>
    <property type="evidence" value="ECO:0007669"/>
    <property type="project" value="UniProtKB-KW"/>
</dbReference>
<evidence type="ECO:0000313" key="2">
    <source>
        <dbReference type="EMBL" id="PAA92344.1"/>
    </source>
</evidence>
<dbReference type="PROSITE" id="PS00061">
    <property type="entry name" value="ADH_SHORT"/>
    <property type="match status" value="1"/>
</dbReference>
<proteinExistence type="predicted"/>
<dbReference type="InterPro" id="IPR002347">
    <property type="entry name" value="SDR_fam"/>
</dbReference>
<dbReference type="EMBL" id="NIVC01000056">
    <property type="protein sequence ID" value="PAA92344.1"/>
    <property type="molecule type" value="Genomic_DNA"/>
</dbReference>
<keyword evidence="1" id="KW-0560">Oxidoreductase</keyword>
<dbReference type="Pfam" id="PF13561">
    <property type="entry name" value="adh_short_C2"/>
    <property type="match status" value="1"/>
</dbReference>